<name>A0A0F9HQW9_9ZZZZ</name>
<reference evidence="1" key="1">
    <citation type="journal article" date="2015" name="Nature">
        <title>Complex archaea that bridge the gap between prokaryotes and eukaryotes.</title>
        <authorList>
            <person name="Spang A."/>
            <person name="Saw J.H."/>
            <person name="Jorgensen S.L."/>
            <person name="Zaremba-Niedzwiedzka K."/>
            <person name="Martijn J."/>
            <person name="Lind A.E."/>
            <person name="van Eijk R."/>
            <person name="Schleper C."/>
            <person name="Guy L."/>
            <person name="Ettema T.J."/>
        </authorList>
    </citation>
    <scope>NUCLEOTIDE SEQUENCE</scope>
</reference>
<accession>A0A0F9HQW9</accession>
<comment type="caution">
    <text evidence="1">The sequence shown here is derived from an EMBL/GenBank/DDBJ whole genome shotgun (WGS) entry which is preliminary data.</text>
</comment>
<dbReference type="AlphaFoldDB" id="A0A0F9HQW9"/>
<dbReference type="EMBL" id="LAZR01014379">
    <property type="protein sequence ID" value="KKM17756.1"/>
    <property type="molecule type" value="Genomic_DNA"/>
</dbReference>
<organism evidence="1">
    <name type="scientific">marine sediment metagenome</name>
    <dbReference type="NCBI Taxonomy" id="412755"/>
    <lineage>
        <taxon>unclassified sequences</taxon>
        <taxon>metagenomes</taxon>
        <taxon>ecological metagenomes</taxon>
    </lineage>
</organism>
<proteinExistence type="predicted"/>
<protein>
    <submittedName>
        <fullName evidence="1">Uncharacterized protein</fullName>
    </submittedName>
</protein>
<evidence type="ECO:0000313" key="1">
    <source>
        <dbReference type="EMBL" id="KKM17756.1"/>
    </source>
</evidence>
<sequence>MATDTGFGMVRFFDDFLVDTLNTDAWTVGTTGSGTSFAVNAQVNGVIRGTVTDNSSSDIEVIYSELMYQADDGGPLVFEARIKPITSLSQLIFVGLSDEKATERPIDYNGGSLTTTAADAVGFYYAGGESSATWRCGGVANDVDSTQTAVSSVLDPVLTTYQTFRVVVHPDGSASFFVDGNIIVENISGCLTAGTSVMPFISITDDGAAASIDADYVYVSKGRV</sequence>
<gene>
    <name evidence="1" type="ORF">LCGC14_1672610</name>
</gene>